<organism evidence="1">
    <name type="scientific">Prevotella sp. GTC17253</name>
    <dbReference type="NCBI Taxonomy" id="3236793"/>
    <lineage>
        <taxon>Bacteria</taxon>
        <taxon>Pseudomonadati</taxon>
        <taxon>Bacteroidota</taxon>
        <taxon>Bacteroidia</taxon>
        <taxon>Bacteroidales</taxon>
        <taxon>Prevotellaceae</taxon>
        <taxon>Prevotella</taxon>
    </lineage>
</organism>
<evidence type="ECO:0000313" key="1">
    <source>
        <dbReference type="EMBL" id="BFO70443.1"/>
    </source>
</evidence>
<evidence type="ECO:0008006" key="2">
    <source>
        <dbReference type="Google" id="ProtNLM"/>
    </source>
</evidence>
<name>A0AB33ILU7_9BACT</name>
<dbReference type="AlphaFoldDB" id="A0AB33ILU7"/>
<gene>
    <name evidence="1" type="ORF">GTC17253_04090</name>
</gene>
<reference evidence="1" key="1">
    <citation type="submission" date="2024-07" db="EMBL/GenBank/DDBJ databases">
        <title>Complete genome sequence of Prevotella sp. YM-2024 GTC17253.</title>
        <authorList>
            <person name="Hayashi M."/>
            <person name="Muto Y."/>
            <person name="Tanaka K."/>
            <person name="Niwa H."/>
        </authorList>
    </citation>
    <scope>NUCLEOTIDE SEQUENCE</scope>
    <source>
        <strain evidence="1">GTC17253</strain>
    </source>
</reference>
<proteinExistence type="predicted"/>
<protein>
    <recommendedName>
        <fullName evidence="2">DUF4906 domain-containing protein</fullName>
    </recommendedName>
</protein>
<dbReference type="EMBL" id="AP035785">
    <property type="protein sequence ID" value="BFO70443.1"/>
    <property type="molecule type" value="Genomic_DNA"/>
</dbReference>
<accession>A0AB33ILU7</accession>
<sequence>MVDGKETTDTESSMITVHVDLNGGYAEDKNTGNAKQSAPISRTISMSILSEAENFRPQFELYNEDATTEEGKKTDAKVKALCVFKRADPSTGKLQNNTELYGEITFKQKSKGSYDFSYKGKLELENPHGVTMNPGDQWYVMGIIGGRYNKDKHTFEVEGYKGFMRENGFVSTVVNPDRGTTIPFLSKWTKLTKVGTDNVVATTDNMTFNPQGILLRIRYNNKTKYNLLEKYIGIKSNVLADNIAYDLTSTGLPDIEGAEKDFAWNYTGELENKKWVNIDVTLATEYADAASQTPKFTRTLAPGATKLVRTDSNTKDENETVLIWTNVFSKPVDPEKPRVGFFTSSALIDEINENGSLNPQGQNLYVRTSSNFFDDFMNQDQYYAKVNNYRNSPANYKAGIKAAPGFDWVLTRVLDQDMAQYLGKSVKLTLSIPDREPLPIEEMAQNNLYQTYYGMPYFEPFPYDLTLPSWKESHYAAKDPSVLQNWLNERDKGIDCSVEGQKWIVPDADQWASMVFFAFNPSKNKSFNLDKESEAWQEGYKGYADPCKEVIKYGDGRTKTYYSIYRRLPQTYPNNNYIYGLRFFNDANKDNASDDLCLVRYEWTNTNTWGGKAAPMFHIQAIHLGKLYTKLYGNGQDILDQIALADDDKNGKGMFFKKGKDIINRWLNITAPSQTYAYDHPSKNQDMGAGYVISDNGALHNYNGTSFVTTGAANQYKAFVFRNNYVMTDDTQPGGHLNWYYPRSGAPKMYIRLMRKALKFEK</sequence>